<reference evidence="1" key="1">
    <citation type="submission" date="2020-03" db="EMBL/GenBank/DDBJ databases">
        <authorList>
            <person name="Weist P."/>
        </authorList>
    </citation>
    <scope>NUCLEOTIDE SEQUENCE</scope>
</reference>
<sequence length="139" mass="15548">MTTILAGFLPTPSPKESLTVHEYLCFTSVLIVACTQENTKEQVLHSRQQPRVYIEETKQNLLQPLIGKSCSMNTEALHRYSKSARCLPIHRTKGRVGCSGDRQEAHKHASGLPQFLHSTAHSILTLWPQQTEASANQNI</sequence>
<name>A0A9N7U620_PLEPL</name>
<proteinExistence type="predicted"/>
<evidence type="ECO:0000313" key="2">
    <source>
        <dbReference type="Proteomes" id="UP001153269"/>
    </source>
</evidence>
<evidence type="ECO:0000313" key="1">
    <source>
        <dbReference type="EMBL" id="CAB1425256.1"/>
    </source>
</evidence>
<gene>
    <name evidence="1" type="ORF">PLEPLA_LOCUS13186</name>
</gene>
<keyword evidence="2" id="KW-1185">Reference proteome</keyword>
<dbReference type="Proteomes" id="UP001153269">
    <property type="component" value="Unassembled WGS sequence"/>
</dbReference>
<dbReference type="AlphaFoldDB" id="A0A9N7U620"/>
<protein>
    <submittedName>
        <fullName evidence="1">Uncharacterized protein</fullName>
    </submittedName>
</protein>
<organism evidence="1 2">
    <name type="scientific">Pleuronectes platessa</name>
    <name type="common">European plaice</name>
    <dbReference type="NCBI Taxonomy" id="8262"/>
    <lineage>
        <taxon>Eukaryota</taxon>
        <taxon>Metazoa</taxon>
        <taxon>Chordata</taxon>
        <taxon>Craniata</taxon>
        <taxon>Vertebrata</taxon>
        <taxon>Euteleostomi</taxon>
        <taxon>Actinopterygii</taxon>
        <taxon>Neopterygii</taxon>
        <taxon>Teleostei</taxon>
        <taxon>Neoteleostei</taxon>
        <taxon>Acanthomorphata</taxon>
        <taxon>Carangaria</taxon>
        <taxon>Pleuronectiformes</taxon>
        <taxon>Pleuronectoidei</taxon>
        <taxon>Pleuronectidae</taxon>
        <taxon>Pleuronectes</taxon>
    </lineage>
</organism>
<comment type="caution">
    <text evidence="1">The sequence shown here is derived from an EMBL/GenBank/DDBJ whole genome shotgun (WGS) entry which is preliminary data.</text>
</comment>
<accession>A0A9N7U620</accession>
<dbReference type="EMBL" id="CADEAL010000789">
    <property type="protein sequence ID" value="CAB1425256.1"/>
    <property type="molecule type" value="Genomic_DNA"/>
</dbReference>